<accession>A0ABV4BH89</accession>
<comment type="caution">
    <text evidence="1">The sequence shown here is derived from an EMBL/GenBank/DDBJ whole genome shotgun (WGS) entry which is preliminary data.</text>
</comment>
<sequence>MADERNLLRVYNFVFELQGVRVAYFTQISALGVDIDVIEYREGGDAANVRTLPGLVRYPRITLSWGVTTSGEMWQWLMTAINGRVEKRNAAVISLSPDGNREVVRYNLTQVWPCSWNGASFDALGSEAAIERVTLVAETLERVANAGAA</sequence>
<dbReference type="RefSeq" id="WP_369667740.1">
    <property type="nucleotide sequence ID" value="NZ_JBDKXB010000020.1"/>
</dbReference>
<dbReference type="InterPro" id="IPR010667">
    <property type="entry name" value="Phage_T4_Gp19"/>
</dbReference>
<dbReference type="PANTHER" id="PTHR38009">
    <property type="entry name" value="CONSERVED HYPOTHETICAL PHAGE TAIL PROTEIN"/>
    <property type="match status" value="1"/>
</dbReference>
<dbReference type="NCBIfam" id="TIGR02241">
    <property type="entry name" value="conserved hypothetical phage tail region protein"/>
    <property type="match status" value="1"/>
</dbReference>
<evidence type="ECO:0000313" key="1">
    <source>
        <dbReference type="EMBL" id="MEY6433354.1"/>
    </source>
</evidence>
<protein>
    <submittedName>
        <fullName evidence="1">Phage tail protein</fullName>
    </submittedName>
</protein>
<dbReference type="Proteomes" id="UP001564408">
    <property type="component" value="Unassembled WGS sequence"/>
</dbReference>
<dbReference type="InterPro" id="IPR011747">
    <property type="entry name" value="CHP02241"/>
</dbReference>
<gene>
    <name evidence="1" type="ORF">ABC977_13175</name>
</gene>
<proteinExistence type="predicted"/>
<evidence type="ECO:0000313" key="2">
    <source>
        <dbReference type="Proteomes" id="UP001564408"/>
    </source>
</evidence>
<reference evidence="1 2" key="1">
    <citation type="submission" date="2024-05" db="EMBL/GenBank/DDBJ databases">
        <title>Genome Sequence and Characterization of the New Strain Purple Sulfur Bacterium of Genus Thioalkalicoccus.</title>
        <authorList>
            <person name="Bryantseva I.A."/>
            <person name="Kyndt J.A."/>
            <person name="Imhoff J.F."/>
        </authorList>
    </citation>
    <scope>NUCLEOTIDE SEQUENCE [LARGE SCALE GENOMIC DNA]</scope>
    <source>
        <strain evidence="1 2">Um2</strain>
    </source>
</reference>
<organism evidence="1 2">
    <name type="scientific">Thioalkalicoccus limnaeus</name>
    <dbReference type="NCBI Taxonomy" id="120681"/>
    <lineage>
        <taxon>Bacteria</taxon>
        <taxon>Pseudomonadati</taxon>
        <taxon>Pseudomonadota</taxon>
        <taxon>Gammaproteobacteria</taxon>
        <taxon>Chromatiales</taxon>
        <taxon>Chromatiaceae</taxon>
        <taxon>Thioalkalicoccus</taxon>
    </lineage>
</organism>
<dbReference type="Pfam" id="PF06841">
    <property type="entry name" value="Phage_T4_gp19"/>
    <property type="match status" value="1"/>
</dbReference>
<keyword evidence="2" id="KW-1185">Reference proteome</keyword>
<dbReference type="EMBL" id="JBDKXB010000020">
    <property type="protein sequence ID" value="MEY6433354.1"/>
    <property type="molecule type" value="Genomic_DNA"/>
</dbReference>
<name>A0ABV4BH89_9GAMM</name>
<dbReference type="PANTHER" id="PTHR38009:SF1">
    <property type="entry name" value="CONSERVED HYPOTHETICAL PHAGE TAIL PROTEIN"/>
    <property type="match status" value="1"/>
</dbReference>